<keyword evidence="1" id="KW-0732">Signal</keyword>
<reference evidence="2 3" key="1">
    <citation type="submission" date="2016-11" db="EMBL/GenBank/DDBJ databases">
        <authorList>
            <person name="Jaros S."/>
            <person name="Januszkiewicz K."/>
            <person name="Wedrychowicz H."/>
        </authorList>
    </citation>
    <scope>NUCLEOTIDE SEQUENCE [LARGE SCALE GENOMIC DNA]</scope>
    <source>
        <strain evidence="2 3">DSM 24787</strain>
    </source>
</reference>
<evidence type="ECO:0000256" key="1">
    <source>
        <dbReference type="SAM" id="SignalP"/>
    </source>
</evidence>
<dbReference type="STRING" id="536979.SAMN04488055_2207"/>
<feature type="chain" id="PRO_5012613501" description="PBCV-specific basic adaptor domain-containing protein" evidence="1">
    <location>
        <begin position="24"/>
        <end position="104"/>
    </location>
</feature>
<evidence type="ECO:0000313" key="2">
    <source>
        <dbReference type="EMBL" id="SIN94332.1"/>
    </source>
</evidence>
<proteinExistence type="predicted"/>
<dbReference type="Proteomes" id="UP000185003">
    <property type="component" value="Unassembled WGS sequence"/>
</dbReference>
<evidence type="ECO:0000313" key="3">
    <source>
        <dbReference type="Proteomes" id="UP000185003"/>
    </source>
</evidence>
<organism evidence="2 3">
    <name type="scientific">Chitinophaga niabensis</name>
    <dbReference type="NCBI Taxonomy" id="536979"/>
    <lineage>
        <taxon>Bacteria</taxon>
        <taxon>Pseudomonadati</taxon>
        <taxon>Bacteroidota</taxon>
        <taxon>Chitinophagia</taxon>
        <taxon>Chitinophagales</taxon>
        <taxon>Chitinophagaceae</taxon>
        <taxon>Chitinophaga</taxon>
    </lineage>
</organism>
<dbReference type="AlphaFoldDB" id="A0A1N6FGD6"/>
<protein>
    <recommendedName>
        <fullName evidence="4">PBCV-specific basic adaptor domain-containing protein</fullName>
    </recommendedName>
</protein>
<feature type="signal peptide" evidence="1">
    <location>
        <begin position="1"/>
        <end position="23"/>
    </location>
</feature>
<keyword evidence="3" id="KW-1185">Reference proteome</keyword>
<name>A0A1N6FGD6_9BACT</name>
<evidence type="ECO:0008006" key="4">
    <source>
        <dbReference type="Google" id="ProtNLM"/>
    </source>
</evidence>
<dbReference type="RefSeq" id="WP_074239282.1">
    <property type="nucleotide sequence ID" value="NZ_FSRA01000001.1"/>
</dbReference>
<sequence>MSKIRIAIVAALMGSAISLTSMAQGIEKTAKKVGEKIDTTAKKVGNKTASTAVKGVSAIKDKIYKDKQAPGGEVVYIDSKDRKYYVDKKGKKVYLKPSQIKDKE</sequence>
<gene>
    <name evidence="2" type="ORF">SAMN04488055_2207</name>
</gene>
<dbReference type="EMBL" id="FSRA01000001">
    <property type="protein sequence ID" value="SIN94332.1"/>
    <property type="molecule type" value="Genomic_DNA"/>
</dbReference>
<accession>A0A1N6FGD6</accession>